<sequence>MIKVIRQEPQYACILGDAPEQEHKQMLGERLFPLIQSMQPDLAGKITGMLLEMENQELLHMLEFTVSLESKVREAVGLLHAHQTKETQVGTNSDWLDFITNGGGPDIWPPPDAQGRHQSMLYTLIDRGMVASPETPSETHCHPVFKQERWHQVQSPVAWGGPSQMDSAFLEYSTYPEEVGSRPETPANWSGGYGEQPPKTGWGHHNTDDPTQGSTPHSVGSSSTGYKPYWPSGDSAWDKSAPTQGGLPRYHRGHPIVHANNDASQGSLPGNHRSTHLRGSIRHPVVESGYNAVPPQGVYASRSYGQQAYPEPYTEDRPRESMRGHDSQGGRSESPQMKMGIPVVESGPQARVFDGYIGSREKFLHKIDRENVEYRVSVEVRAEIESEQSSNSDEEATHSGGLDSYLLKTLTNILRHGA</sequence>
<feature type="compositionally biased region" description="Basic and acidic residues" evidence="1">
    <location>
        <begin position="314"/>
        <end position="328"/>
    </location>
</feature>
<accession>A0A6J8AMP8</accession>
<dbReference type="InterPro" id="IPR036053">
    <property type="entry name" value="PABP-dom"/>
</dbReference>
<feature type="domain" description="PABC" evidence="2">
    <location>
        <begin position="7"/>
        <end position="84"/>
    </location>
</feature>
<dbReference type="SUPFAM" id="SSF63570">
    <property type="entry name" value="PABC (PABP) domain"/>
    <property type="match status" value="1"/>
</dbReference>
<evidence type="ECO:0000313" key="4">
    <source>
        <dbReference type="Proteomes" id="UP000507470"/>
    </source>
</evidence>
<dbReference type="OrthoDB" id="19742at2759"/>
<feature type="region of interest" description="Disordered" evidence="1">
    <location>
        <begin position="176"/>
        <end position="269"/>
    </location>
</feature>
<dbReference type="GO" id="GO:0005634">
    <property type="term" value="C:nucleus"/>
    <property type="evidence" value="ECO:0007669"/>
    <property type="project" value="TreeGrafter"/>
</dbReference>
<feature type="region of interest" description="Disordered" evidence="1">
    <location>
        <begin position="302"/>
        <end position="339"/>
    </location>
</feature>
<evidence type="ECO:0000259" key="2">
    <source>
        <dbReference type="PROSITE" id="PS51309"/>
    </source>
</evidence>
<dbReference type="SMART" id="SM00517">
    <property type="entry name" value="PolyA"/>
    <property type="match status" value="1"/>
</dbReference>
<proteinExistence type="predicted"/>
<dbReference type="Proteomes" id="UP000507470">
    <property type="component" value="Unassembled WGS sequence"/>
</dbReference>
<dbReference type="PROSITE" id="PS51309">
    <property type="entry name" value="PABC"/>
    <property type="match status" value="1"/>
</dbReference>
<dbReference type="GO" id="GO:0090263">
    <property type="term" value="P:positive regulation of canonical Wnt signaling pathway"/>
    <property type="evidence" value="ECO:0007669"/>
    <property type="project" value="TreeGrafter"/>
</dbReference>
<keyword evidence="4" id="KW-1185">Reference proteome</keyword>
<dbReference type="GO" id="GO:0005737">
    <property type="term" value="C:cytoplasm"/>
    <property type="evidence" value="ECO:0007669"/>
    <property type="project" value="TreeGrafter"/>
</dbReference>
<dbReference type="AlphaFoldDB" id="A0A6J8AMP8"/>
<dbReference type="PANTHER" id="PTHR46276:SF1">
    <property type="entry name" value="E3 UBIQUITIN-PROTEIN LIGASE UBR5"/>
    <property type="match status" value="1"/>
</dbReference>
<protein>
    <submittedName>
        <fullName evidence="3">PABPC</fullName>
    </submittedName>
</protein>
<dbReference type="Pfam" id="PF00658">
    <property type="entry name" value="MLLE"/>
    <property type="match status" value="1"/>
</dbReference>
<gene>
    <name evidence="3" type="ORF">MCOR_9065</name>
</gene>
<evidence type="ECO:0000256" key="1">
    <source>
        <dbReference type="SAM" id="MobiDB-lite"/>
    </source>
</evidence>
<dbReference type="GO" id="GO:0000209">
    <property type="term" value="P:protein polyubiquitination"/>
    <property type="evidence" value="ECO:0007669"/>
    <property type="project" value="TreeGrafter"/>
</dbReference>
<dbReference type="EMBL" id="CACVKT020001654">
    <property type="protein sequence ID" value="CAC5370108.1"/>
    <property type="molecule type" value="Genomic_DNA"/>
</dbReference>
<feature type="compositionally biased region" description="Polar residues" evidence="1">
    <location>
        <begin position="209"/>
        <end position="225"/>
    </location>
</feature>
<dbReference type="PANTHER" id="PTHR46276">
    <property type="entry name" value="E3 UBIQUITIN-PROTEIN LIGASE UBR5"/>
    <property type="match status" value="1"/>
</dbReference>
<name>A0A6J8AMP8_MYTCO</name>
<dbReference type="InterPro" id="IPR002004">
    <property type="entry name" value="PABP_HYD_C"/>
</dbReference>
<reference evidence="3 4" key="1">
    <citation type="submission" date="2020-06" db="EMBL/GenBank/DDBJ databases">
        <authorList>
            <person name="Li R."/>
            <person name="Bekaert M."/>
        </authorList>
    </citation>
    <scope>NUCLEOTIDE SEQUENCE [LARGE SCALE GENOMIC DNA]</scope>
    <source>
        <strain evidence="4">wild</strain>
    </source>
</reference>
<dbReference type="GO" id="GO:0003723">
    <property type="term" value="F:RNA binding"/>
    <property type="evidence" value="ECO:0007669"/>
    <property type="project" value="InterPro"/>
</dbReference>
<evidence type="ECO:0000313" key="3">
    <source>
        <dbReference type="EMBL" id="CAC5370108.1"/>
    </source>
</evidence>
<dbReference type="GO" id="GO:0034450">
    <property type="term" value="F:ubiquitin-ubiquitin ligase activity"/>
    <property type="evidence" value="ECO:0007669"/>
    <property type="project" value="TreeGrafter"/>
</dbReference>
<dbReference type="Gene3D" id="1.10.1900.10">
    <property type="entry name" value="c-terminal domain of poly(a) binding protein"/>
    <property type="match status" value="1"/>
</dbReference>
<organism evidence="3 4">
    <name type="scientific">Mytilus coruscus</name>
    <name type="common">Sea mussel</name>
    <dbReference type="NCBI Taxonomy" id="42192"/>
    <lineage>
        <taxon>Eukaryota</taxon>
        <taxon>Metazoa</taxon>
        <taxon>Spiralia</taxon>
        <taxon>Lophotrochozoa</taxon>
        <taxon>Mollusca</taxon>
        <taxon>Bivalvia</taxon>
        <taxon>Autobranchia</taxon>
        <taxon>Pteriomorphia</taxon>
        <taxon>Mytilida</taxon>
        <taxon>Mytiloidea</taxon>
        <taxon>Mytilidae</taxon>
        <taxon>Mytilinae</taxon>
        <taxon>Mytilus</taxon>
    </lineage>
</organism>